<dbReference type="Proteomes" id="UP001627154">
    <property type="component" value="Unassembled WGS sequence"/>
</dbReference>
<evidence type="ECO:0000313" key="3">
    <source>
        <dbReference type="Proteomes" id="UP001627154"/>
    </source>
</evidence>
<name>A0ABD2VX90_9HYME</name>
<keyword evidence="3" id="KW-1185">Reference proteome</keyword>
<protein>
    <submittedName>
        <fullName evidence="2">Uncharacterized protein</fullName>
    </submittedName>
</protein>
<feature type="compositionally biased region" description="Basic and acidic residues" evidence="1">
    <location>
        <begin position="108"/>
        <end position="124"/>
    </location>
</feature>
<evidence type="ECO:0000313" key="2">
    <source>
        <dbReference type="EMBL" id="KAL3385326.1"/>
    </source>
</evidence>
<gene>
    <name evidence="2" type="ORF">TKK_019104</name>
</gene>
<sequence>MFALIYYINAKQIDVVKDSEIKSVDGKCKVKWRNKYYNVEILKKSDDREWLDSLDVNEEGEEKSSKEKALKLNSELLLNKKSLFDPLFDDDDDDDEIMAQSSQNTEQAKTRIQDHKKISDEKSASDSSSEDEEVNEGKSRRKRQSSSSGSTITEDEE</sequence>
<evidence type="ECO:0000256" key="1">
    <source>
        <dbReference type="SAM" id="MobiDB-lite"/>
    </source>
</evidence>
<reference evidence="2 3" key="1">
    <citation type="journal article" date="2024" name="bioRxiv">
        <title>A reference genome for Trichogramma kaykai: A tiny desert-dwelling parasitoid wasp with competing sex-ratio distorters.</title>
        <authorList>
            <person name="Culotta J."/>
            <person name="Lindsey A.R."/>
        </authorList>
    </citation>
    <scope>NUCLEOTIDE SEQUENCE [LARGE SCALE GENOMIC DNA]</scope>
    <source>
        <strain evidence="2 3">KSX58</strain>
    </source>
</reference>
<accession>A0ABD2VX90</accession>
<organism evidence="2 3">
    <name type="scientific">Trichogramma kaykai</name>
    <dbReference type="NCBI Taxonomy" id="54128"/>
    <lineage>
        <taxon>Eukaryota</taxon>
        <taxon>Metazoa</taxon>
        <taxon>Ecdysozoa</taxon>
        <taxon>Arthropoda</taxon>
        <taxon>Hexapoda</taxon>
        <taxon>Insecta</taxon>
        <taxon>Pterygota</taxon>
        <taxon>Neoptera</taxon>
        <taxon>Endopterygota</taxon>
        <taxon>Hymenoptera</taxon>
        <taxon>Apocrita</taxon>
        <taxon>Proctotrupomorpha</taxon>
        <taxon>Chalcidoidea</taxon>
        <taxon>Trichogrammatidae</taxon>
        <taxon>Trichogramma</taxon>
    </lineage>
</organism>
<proteinExistence type="predicted"/>
<feature type="region of interest" description="Disordered" evidence="1">
    <location>
        <begin position="89"/>
        <end position="157"/>
    </location>
</feature>
<comment type="caution">
    <text evidence="2">The sequence shown here is derived from an EMBL/GenBank/DDBJ whole genome shotgun (WGS) entry which is preliminary data.</text>
</comment>
<dbReference type="AlphaFoldDB" id="A0ABD2VX90"/>
<dbReference type="EMBL" id="JBJJXI010000158">
    <property type="protein sequence ID" value="KAL3385326.1"/>
    <property type="molecule type" value="Genomic_DNA"/>
</dbReference>